<dbReference type="InterPro" id="IPR020476">
    <property type="entry name" value="Nudix_hydrolase"/>
</dbReference>
<dbReference type="SUPFAM" id="SSF55811">
    <property type="entry name" value="Nudix"/>
    <property type="match status" value="1"/>
</dbReference>
<evidence type="ECO:0000256" key="3">
    <source>
        <dbReference type="ARBA" id="ARBA00022457"/>
    </source>
</evidence>
<sequence>MPAHSSRPASSSESDNSAFSASGENGARTSAREGNYARAVVGAAIVDSLARPTYFLAAQRSYPAWADGLWEFPGGKVEPGETPEEAIHREIREELHAEIRLGQLVRNPASADGSWNLESTEVNAGKAEVHNRGRRMFLWLAEFTDPEAGFTQTGSHRELRYLDAREVEAVPWLPGDLQILPVLTQIFSRA</sequence>
<evidence type="ECO:0000256" key="1">
    <source>
        <dbReference type="ARBA" id="ARBA00001946"/>
    </source>
</evidence>
<dbReference type="EC" id="3.6.1.55" evidence="11"/>
<dbReference type="eggNOG" id="COG1051">
    <property type="taxonomic scope" value="Bacteria"/>
</dbReference>
<dbReference type="GO" id="GO:0006281">
    <property type="term" value="P:DNA repair"/>
    <property type="evidence" value="ECO:0007669"/>
    <property type="project" value="UniProtKB-KW"/>
</dbReference>
<dbReference type="InterPro" id="IPR020084">
    <property type="entry name" value="NUDIX_hydrolase_CS"/>
</dbReference>
<keyword evidence="6" id="KW-0227">DNA damage</keyword>
<feature type="region of interest" description="Disordered" evidence="13">
    <location>
        <begin position="1"/>
        <end position="31"/>
    </location>
</feature>
<dbReference type="GO" id="GO:0044716">
    <property type="term" value="F:8-oxo-GDP phosphatase activity"/>
    <property type="evidence" value="ECO:0007669"/>
    <property type="project" value="TreeGrafter"/>
</dbReference>
<dbReference type="PANTHER" id="PTHR47707">
    <property type="entry name" value="8-OXO-DGTP DIPHOSPHATASE"/>
    <property type="match status" value="1"/>
</dbReference>
<dbReference type="CDD" id="cd03425">
    <property type="entry name" value="NUDIX_MutT_NudA_like"/>
    <property type="match status" value="1"/>
</dbReference>
<dbReference type="STRING" id="202789.GCA_001457435_01501"/>
<keyword evidence="7 12" id="KW-0378">Hydrolase</keyword>
<evidence type="ECO:0000256" key="6">
    <source>
        <dbReference type="ARBA" id="ARBA00022763"/>
    </source>
</evidence>
<dbReference type="HOGENOM" id="CLU_037162_19_0_11"/>
<feature type="domain" description="Nudix hydrolase" evidence="14">
    <location>
        <begin position="36"/>
        <end position="190"/>
    </location>
</feature>
<dbReference type="PROSITE" id="PS51462">
    <property type="entry name" value="NUDIX"/>
    <property type="match status" value="1"/>
</dbReference>
<keyword evidence="3" id="KW-0515">Mutator protein</keyword>
<dbReference type="AlphaFoldDB" id="K9EF53"/>
<dbReference type="GO" id="GO:0035539">
    <property type="term" value="F:8-oxo-7,8-dihydrodeoxyguanosine triphosphate pyrophosphatase activity"/>
    <property type="evidence" value="ECO:0007669"/>
    <property type="project" value="UniProtKB-EC"/>
</dbReference>
<organism evidence="15 16">
    <name type="scientific">Actinobaculum massiliense ACS-171-V-Col2</name>
    <dbReference type="NCBI Taxonomy" id="883066"/>
    <lineage>
        <taxon>Bacteria</taxon>
        <taxon>Bacillati</taxon>
        <taxon>Actinomycetota</taxon>
        <taxon>Actinomycetes</taxon>
        <taxon>Actinomycetales</taxon>
        <taxon>Actinomycetaceae</taxon>
        <taxon>Actinobaculum</taxon>
    </lineage>
</organism>
<accession>K9EF53</accession>
<dbReference type="Gene3D" id="3.90.79.10">
    <property type="entry name" value="Nucleoside Triphosphate Pyrophosphohydrolase"/>
    <property type="match status" value="1"/>
</dbReference>
<feature type="compositionally biased region" description="Low complexity" evidence="13">
    <location>
        <begin position="1"/>
        <end position="22"/>
    </location>
</feature>
<dbReference type="GO" id="GO:0006260">
    <property type="term" value="P:DNA replication"/>
    <property type="evidence" value="ECO:0007669"/>
    <property type="project" value="UniProtKB-KW"/>
</dbReference>
<dbReference type="Pfam" id="PF00293">
    <property type="entry name" value="NUDIX"/>
    <property type="match status" value="1"/>
</dbReference>
<dbReference type="GO" id="GO:0044715">
    <property type="term" value="F:8-oxo-dGDP phosphatase activity"/>
    <property type="evidence" value="ECO:0007669"/>
    <property type="project" value="TreeGrafter"/>
</dbReference>
<evidence type="ECO:0000256" key="13">
    <source>
        <dbReference type="SAM" id="MobiDB-lite"/>
    </source>
</evidence>
<evidence type="ECO:0000256" key="9">
    <source>
        <dbReference type="ARBA" id="ARBA00023204"/>
    </source>
</evidence>
<reference evidence="15 16" key="1">
    <citation type="submission" date="2012-09" db="EMBL/GenBank/DDBJ databases">
        <title>The Genome Sequence of Actinobaculum massiliae ACS-171-V-COL2.</title>
        <authorList>
            <consortium name="The Broad Institute Genome Sequencing Platform"/>
            <person name="Earl A."/>
            <person name="Ward D."/>
            <person name="Feldgarden M."/>
            <person name="Gevers D."/>
            <person name="Saerens B."/>
            <person name="Vaneechoutte M."/>
            <person name="Walker B."/>
            <person name="Young S.K."/>
            <person name="Zeng Q."/>
            <person name="Gargeya S."/>
            <person name="Fitzgerald M."/>
            <person name="Haas B."/>
            <person name="Abouelleil A."/>
            <person name="Alvarado L."/>
            <person name="Arachchi H.M."/>
            <person name="Berlin A."/>
            <person name="Chapman S.B."/>
            <person name="Goldberg J."/>
            <person name="Griggs A."/>
            <person name="Gujja S."/>
            <person name="Hansen M."/>
            <person name="Howarth C."/>
            <person name="Imamovic A."/>
            <person name="Larimer J."/>
            <person name="McCowen C."/>
            <person name="Montmayeur A."/>
            <person name="Murphy C."/>
            <person name="Neiman D."/>
            <person name="Pearson M."/>
            <person name="Priest M."/>
            <person name="Roberts A."/>
            <person name="Saif S."/>
            <person name="Shea T."/>
            <person name="Sisk P."/>
            <person name="Sykes S."/>
            <person name="Wortman J."/>
            <person name="Nusbaum C."/>
            <person name="Birren B."/>
        </authorList>
    </citation>
    <scope>NUCLEOTIDE SEQUENCE [LARGE SCALE GENOMIC DNA]</scope>
    <source>
        <strain evidence="16">ACS-171-V-Col2</strain>
    </source>
</reference>
<dbReference type="PANTHER" id="PTHR47707:SF1">
    <property type="entry name" value="NUDIX HYDROLASE FAMILY PROTEIN"/>
    <property type="match status" value="1"/>
</dbReference>
<evidence type="ECO:0000256" key="4">
    <source>
        <dbReference type="ARBA" id="ARBA00022705"/>
    </source>
</evidence>
<proteinExistence type="inferred from homology"/>
<dbReference type="PATRIC" id="fig|883066.3.peg.646"/>
<evidence type="ECO:0000256" key="10">
    <source>
        <dbReference type="ARBA" id="ARBA00035861"/>
    </source>
</evidence>
<evidence type="ECO:0000259" key="14">
    <source>
        <dbReference type="PROSITE" id="PS51462"/>
    </source>
</evidence>
<dbReference type="GO" id="GO:0008413">
    <property type="term" value="F:8-oxo-7,8-dihydroguanosine triphosphate pyrophosphatase activity"/>
    <property type="evidence" value="ECO:0007669"/>
    <property type="project" value="TreeGrafter"/>
</dbReference>
<evidence type="ECO:0000256" key="12">
    <source>
        <dbReference type="RuleBase" id="RU003476"/>
    </source>
</evidence>
<evidence type="ECO:0000256" key="8">
    <source>
        <dbReference type="ARBA" id="ARBA00022842"/>
    </source>
</evidence>
<dbReference type="InterPro" id="IPR015797">
    <property type="entry name" value="NUDIX_hydrolase-like_dom_sf"/>
</dbReference>
<evidence type="ECO:0000313" key="16">
    <source>
        <dbReference type="Proteomes" id="UP000009888"/>
    </source>
</evidence>
<keyword evidence="8" id="KW-0460">Magnesium</keyword>
<keyword evidence="4" id="KW-0235">DNA replication</keyword>
<dbReference type="Proteomes" id="UP000009888">
    <property type="component" value="Unassembled WGS sequence"/>
</dbReference>
<dbReference type="InterPro" id="IPR000086">
    <property type="entry name" value="NUDIX_hydrolase_dom"/>
</dbReference>
<dbReference type="PRINTS" id="PR00502">
    <property type="entry name" value="NUDIXFAMILY"/>
</dbReference>
<evidence type="ECO:0000256" key="2">
    <source>
        <dbReference type="ARBA" id="ARBA00005582"/>
    </source>
</evidence>
<comment type="similarity">
    <text evidence="2 12">Belongs to the Nudix hydrolase family.</text>
</comment>
<evidence type="ECO:0000256" key="11">
    <source>
        <dbReference type="ARBA" id="ARBA00038905"/>
    </source>
</evidence>
<keyword evidence="16" id="KW-1185">Reference proteome</keyword>
<dbReference type="GO" id="GO:0046872">
    <property type="term" value="F:metal ion binding"/>
    <property type="evidence" value="ECO:0007669"/>
    <property type="project" value="UniProtKB-KW"/>
</dbReference>
<dbReference type="PROSITE" id="PS00893">
    <property type="entry name" value="NUDIX_BOX"/>
    <property type="match status" value="1"/>
</dbReference>
<name>K9EF53_9ACTO</name>
<keyword evidence="5" id="KW-0479">Metal-binding</keyword>
<gene>
    <name evidence="15" type="ORF">HMPREF9233_00631</name>
</gene>
<comment type="cofactor">
    <cofactor evidence="1">
        <name>Mg(2+)</name>
        <dbReference type="ChEBI" id="CHEBI:18420"/>
    </cofactor>
</comment>
<evidence type="ECO:0000256" key="7">
    <source>
        <dbReference type="ARBA" id="ARBA00022801"/>
    </source>
</evidence>
<dbReference type="EMBL" id="AGWL01000002">
    <property type="protein sequence ID" value="EKU95844.1"/>
    <property type="molecule type" value="Genomic_DNA"/>
</dbReference>
<comment type="caution">
    <text evidence="15">The sequence shown here is derived from an EMBL/GenBank/DDBJ whole genome shotgun (WGS) entry which is preliminary data.</text>
</comment>
<evidence type="ECO:0000313" key="15">
    <source>
        <dbReference type="EMBL" id="EKU95844.1"/>
    </source>
</evidence>
<keyword evidence="9" id="KW-0234">DNA repair</keyword>
<evidence type="ECO:0000256" key="5">
    <source>
        <dbReference type="ARBA" id="ARBA00022723"/>
    </source>
</evidence>
<comment type="catalytic activity">
    <reaction evidence="10">
        <text>8-oxo-dGTP + H2O = 8-oxo-dGMP + diphosphate + H(+)</text>
        <dbReference type="Rhea" id="RHEA:31575"/>
        <dbReference type="ChEBI" id="CHEBI:15377"/>
        <dbReference type="ChEBI" id="CHEBI:15378"/>
        <dbReference type="ChEBI" id="CHEBI:33019"/>
        <dbReference type="ChEBI" id="CHEBI:63224"/>
        <dbReference type="ChEBI" id="CHEBI:77896"/>
        <dbReference type="EC" id="3.6.1.55"/>
    </reaction>
</comment>
<protein>
    <recommendedName>
        <fullName evidence="11">8-oxo-dGTP diphosphatase</fullName>
        <ecNumber evidence="11">3.6.1.55</ecNumber>
    </recommendedName>
</protein>
<dbReference type="InterPro" id="IPR047127">
    <property type="entry name" value="MutT-like"/>
</dbReference>